<dbReference type="Proteomes" id="UP000001554">
    <property type="component" value="Chromosome 4"/>
</dbReference>
<gene>
    <name evidence="5" type="primary">LOC118414275</name>
</gene>
<dbReference type="InterPro" id="IPR009017">
    <property type="entry name" value="GFP"/>
</dbReference>
<accession>A0A9J7L288</accession>
<dbReference type="InterPro" id="IPR011584">
    <property type="entry name" value="GFP-related"/>
</dbReference>
<dbReference type="GeneID" id="118414275"/>
<dbReference type="AlphaFoldDB" id="A0A9J7L288"/>
<proteinExistence type="inferred from homology"/>
<keyword evidence="3" id="KW-0599">Photoprotein</keyword>
<sequence length="219" mass="23893">MPLPTTHEVHVYGSINGVEFDLVGSGKGNPKDGSEEIQVKSTKGPLGFSPYIVVPNIGYGFHQYLPFPDGMSPFQAAADDGSGYVVHRNIQFEDGASLTGIYRYSYDAGHIKGEFRVVGSGFPADGPVMTKSLTAVDWSVATMLFPNDTTVVSTIDWTCPTTSGKRYHATVRTNYTFAKPIAGSILQKQPMFVFRKTEVKASDSEINLKESQKAFHDLV</sequence>
<dbReference type="GO" id="GO:0008218">
    <property type="term" value="P:bioluminescence"/>
    <property type="evidence" value="ECO:0007669"/>
    <property type="project" value="UniProtKB-KW"/>
</dbReference>
<name>A0A9J7L288_BRAFL</name>
<dbReference type="Gene3D" id="2.40.155.10">
    <property type="entry name" value="Green fluorescent protein"/>
    <property type="match status" value="1"/>
</dbReference>
<reference evidence="4" key="1">
    <citation type="journal article" date="2020" name="Nat. Ecol. Evol.">
        <title>Deeply conserved synteny resolves early events in vertebrate evolution.</title>
        <authorList>
            <person name="Simakov O."/>
            <person name="Marletaz F."/>
            <person name="Yue J.X."/>
            <person name="O'Connell B."/>
            <person name="Jenkins J."/>
            <person name="Brandt A."/>
            <person name="Calef R."/>
            <person name="Tung C.H."/>
            <person name="Huang T.K."/>
            <person name="Schmutz J."/>
            <person name="Satoh N."/>
            <person name="Yu J.K."/>
            <person name="Putnam N.H."/>
            <person name="Green R.E."/>
            <person name="Rokhsar D.S."/>
        </authorList>
    </citation>
    <scope>NUCLEOTIDE SEQUENCE [LARGE SCALE GENOMIC DNA]</scope>
    <source>
        <strain evidence="4">S238N-H82</strain>
    </source>
</reference>
<evidence type="ECO:0000313" key="4">
    <source>
        <dbReference type="Proteomes" id="UP000001554"/>
    </source>
</evidence>
<reference evidence="5" key="2">
    <citation type="submission" date="2025-08" db="UniProtKB">
        <authorList>
            <consortium name="RefSeq"/>
        </authorList>
    </citation>
    <scope>IDENTIFICATION</scope>
    <source>
        <strain evidence="5">S238N-H82</strain>
        <tissue evidence="5">Testes</tissue>
    </source>
</reference>
<keyword evidence="2" id="KW-0455">Luminescence</keyword>
<dbReference type="KEGG" id="bfo:118414275"/>
<keyword evidence="4" id="KW-1185">Reference proteome</keyword>
<comment type="similarity">
    <text evidence="1">Belongs to the GFP family.</text>
</comment>
<organism evidence="4 5">
    <name type="scientific">Branchiostoma floridae</name>
    <name type="common">Florida lancelet</name>
    <name type="synonym">Amphioxus</name>
    <dbReference type="NCBI Taxonomy" id="7739"/>
    <lineage>
        <taxon>Eukaryota</taxon>
        <taxon>Metazoa</taxon>
        <taxon>Chordata</taxon>
        <taxon>Cephalochordata</taxon>
        <taxon>Leptocardii</taxon>
        <taxon>Amphioxiformes</taxon>
        <taxon>Branchiostomatidae</taxon>
        <taxon>Branchiostoma</taxon>
    </lineage>
</organism>
<evidence type="ECO:0000256" key="3">
    <source>
        <dbReference type="ARBA" id="ARBA00023262"/>
    </source>
</evidence>
<protein>
    <submittedName>
        <fullName evidence="5">Red fluorescent protein drFP583-like</fullName>
    </submittedName>
</protein>
<evidence type="ECO:0000313" key="5">
    <source>
        <dbReference type="RefSeq" id="XP_035674095.1"/>
    </source>
</evidence>
<dbReference type="OrthoDB" id="9994130at2759"/>
<dbReference type="SUPFAM" id="SSF54511">
    <property type="entry name" value="GFP-like"/>
    <property type="match status" value="1"/>
</dbReference>
<evidence type="ECO:0000256" key="2">
    <source>
        <dbReference type="ARBA" id="ARBA00023223"/>
    </source>
</evidence>
<dbReference type="OMA" id="THELHVY"/>
<dbReference type="Pfam" id="PF01353">
    <property type="entry name" value="GFP"/>
    <property type="match status" value="1"/>
</dbReference>
<evidence type="ECO:0000256" key="1">
    <source>
        <dbReference type="ARBA" id="ARBA00008949"/>
    </source>
</evidence>
<dbReference type="RefSeq" id="XP_035674095.1">
    <property type="nucleotide sequence ID" value="XM_035818202.1"/>
</dbReference>